<gene>
    <name evidence="1" type="ORF">H5410_052393</name>
</gene>
<reference evidence="1 2" key="1">
    <citation type="submission" date="2020-09" db="EMBL/GenBank/DDBJ databases">
        <title>De no assembly of potato wild relative species, Solanum commersonii.</title>
        <authorList>
            <person name="Cho K."/>
        </authorList>
    </citation>
    <scope>NUCLEOTIDE SEQUENCE [LARGE SCALE GENOMIC DNA]</scope>
    <source>
        <strain evidence="1">LZ3.2</strain>
        <tissue evidence="1">Leaf</tissue>
    </source>
</reference>
<comment type="caution">
    <text evidence="1">The sequence shown here is derived from an EMBL/GenBank/DDBJ whole genome shotgun (WGS) entry which is preliminary data.</text>
</comment>
<accession>A0A9J5X3H7</accession>
<keyword evidence="2" id="KW-1185">Reference proteome</keyword>
<protein>
    <submittedName>
        <fullName evidence="1">Uncharacterized protein</fullName>
    </submittedName>
</protein>
<dbReference type="AlphaFoldDB" id="A0A9J5X3H7"/>
<evidence type="ECO:0000313" key="1">
    <source>
        <dbReference type="EMBL" id="KAG5581766.1"/>
    </source>
</evidence>
<sequence length="103" mass="11132">MGLARSPDSPILPRSLLRRVGNPTIRHSFCQANKVANTFAKGVQLASCNLKDIFVTPLASMSHIYSDADKQGMLTDKLVSMTTCNYKLASFGNLSILLDLGSS</sequence>
<evidence type="ECO:0000313" key="2">
    <source>
        <dbReference type="Proteomes" id="UP000824120"/>
    </source>
</evidence>
<proteinExistence type="predicted"/>
<organism evidence="1 2">
    <name type="scientific">Solanum commersonii</name>
    <name type="common">Commerson's wild potato</name>
    <name type="synonym">Commerson's nightshade</name>
    <dbReference type="NCBI Taxonomy" id="4109"/>
    <lineage>
        <taxon>Eukaryota</taxon>
        <taxon>Viridiplantae</taxon>
        <taxon>Streptophyta</taxon>
        <taxon>Embryophyta</taxon>
        <taxon>Tracheophyta</taxon>
        <taxon>Spermatophyta</taxon>
        <taxon>Magnoliopsida</taxon>
        <taxon>eudicotyledons</taxon>
        <taxon>Gunneridae</taxon>
        <taxon>Pentapetalae</taxon>
        <taxon>asterids</taxon>
        <taxon>lamiids</taxon>
        <taxon>Solanales</taxon>
        <taxon>Solanaceae</taxon>
        <taxon>Solanoideae</taxon>
        <taxon>Solaneae</taxon>
        <taxon>Solanum</taxon>
    </lineage>
</organism>
<dbReference type="Proteomes" id="UP000824120">
    <property type="component" value="Chromosome 10"/>
</dbReference>
<name>A0A9J5X3H7_SOLCO</name>
<dbReference type="EMBL" id="JACXVP010000010">
    <property type="protein sequence ID" value="KAG5581766.1"/>
    <property type="molecule type" value="Genomic_DNA"/>
</dbReference>
<dbReference type="OrthoDB" id="1325793at2759"/>